<dbReference type="AlphaFoldDB" id="A0A267FDS3"/>
<evidence type="ECO:0000256" key="2">
    <source>
        <dbReference type="ARBA" id="ARBA00008137"/>
    </source>
</evidence>
<dbReference type="GO" id="GO:0005682">
    <property type="term" value="C:U5 snRNP"/>
    <property type="evidence" value="ECO:0007669"/>
    <property type="project" value="TreeGrafter"/>
</dbReference>
<evidence type="ECO:0000256" key="5">
    <source>
        <dbReference type="ARBA" id="ARBA00022728"/>
    </source>
</evidence>
<keyword evidence="7" id="KW-0539">Nucleus</keyword>
<gene>
    <name evidence="11" type="ORF">BOX15_Mlig001096g2</name>
</gene>
<comment type="subcellular location">
    <subcellularLocation>
        <location evidence="1">Nucleus</location>
    </subcellularLocation>
</comment>
<feature type="domain" description="Pre-mRNA processing factor 4 (PRP4)-like" evidence="10">
    <location>
        <begin position="84"/>
        <end position="133"/>
    </location>
</feature>
<dbReference type="SUPFAM" id="SSF47938">
    <property type="entry name" value="Functional domain of the splicing factor Prp18"/>
    <property type="match status" value="1"/>
</dbReference>
<evidence type="ECO:0000256" key="7">
    <source>
        <dbReference type="ARBA" id="ARBA00023242"/>
    </source>
</evidence>
<keyword evidence="12" id="KW-1185">Reference proteome</keyword>
<evidence type="ECO:0000256" key="3">
    <source>
        <dbReference type="ARBA" id="ARBA00018242"/>
    </source>
</evidence>
<comment type="similarity">
    <text evidence="2">Belongs to the PRP18 family.</text>
</comment>
<evidence type="ECO:0000256" key="8">
    <source>
        <dbReference type="ARBA" id="ARBA00031388"/>
    </source>
</evidence>
<dbReference type="SMART" id="SM00500">
    <property type="entry name" value="SFM"/>
    <property type="match status" value="1"/>
</dbReference>
<evidence type="ECO:0000313" key="12">
    <source>
        <dbReference type="Proteomes" id="UP000215902"/>
    </source>
</evidence>
<keyword evidence="4" id="KW-0507">mRNA processing</keyword>
<dbReference type="GO" id="GO:0046540">
    <property type="term" value="C:U4/U6 x U5 tri-snRNP complex"/>
    <property type="evidence" value="ECO:0007669"/>
    <property type="project" value="TreeGrafter"/>
</dbReference>
<protein>
    <recommendedName>
        <fullName evidence="3">Pre-mRNA-splicing factor 18</fullName>
    </recommendedName>
    <alternativeName>
        <fullName evidence="8">PRP18 homolog</fullName>
    </alternativeName>
</protein>
<keyword evidence="6" id="KW-0508">mRNA splicing</keyword>
<dbReference type="SUPFAM" id="SSF158230">
    <property type="entry name" value="PRP4-like"/>
    <property type="match status" value="1"/>
</dbReference>
<evidence type="ECO:0000259" key="10">
    <source>
        <dbReference type="SMART" id="SM00500"/>
    </source>
</evidence>
<dbReference type="PANTHER" id="PTHR13007:SF19">
    <property type="entry name" value="PRE-MRNA-SPLICING FACTOR 18"/>
    <property type="match status" value="1"/>
</dbReference>
<evidence type="ECO:0000256" key="9">
    <source>
        <dbReference type="SAM" id="MobiDB-lite"/>
    </source>
</evidence>
<proteinExistence type="inferred from homology"/>
<comment type="caution">
    <text evidence="11">The sequence shown here is derived from an EMBL/GenBank/DDBJ whole genome shotgun (WGS) entry which is preliminary data.</text>
</comment>
<feature type="compositionally biased region" description="Low complexity" evidence="9">
    <location>
        <begin position="46"/>
        <end position="61"/>
    </location>
</feature>
<dbReference type="GO" id="GO:0071021">
    <property type="term" value="C:U2-type post-spliceosomal complex"/>
    <property type="evidence" value="ECO:0007669"/>
    <property type="project" value="TreeGrafter"/>
</dbReference>
<dbReference type="Gene3D" id="1.20.940.10">
    <property type="entry name" value="Functional domain of the splicing factor Prp18"/>
    <property type="match status" value="1"/>
</dbReference>
<name>A0A267FDS3_9PLAT</name>
<dbReference type="Pfam" id="PF02840">
    <property type="entry name" value="Prp18"/>
    <property type="match status" value="1"/>
</dbReference>
<reference evidence="11 12" key="1">
    <citation type="submission" date="2017-06" db="EMBL/GenBank/DDBJ databases">
        <title>A platform for efficient transgenesis in Macrostomum lignano, a flatworm model organism for stem cell research.</title>
        <authorList>
            <person name="Berezikov E."/>
        </authorList>
    </citation>
    <scope>NUCLEOTIDE SEQUENCE [LARGE SCALE GENOMIC DNA]</scope>
    <source>
        <strain evidence="11">DV1</strain>
        <tissue evidence="11">Whole organism</tissue>
    </source>
</reference>
<dbReference type="InterPro" id="IPR004098">
    <property type="entry name" value="Prp18"/>
</dbReference>
<evidence type="ECO:0000256" key="6">
    <source>
        <dbReference type="ARBA" id="ARBA00023187"/>
    </source>
</evidence>
<feature type="region of interest" description="Disordered" evidence="9">
    <location>
        <begin position="42"/>
        <end position="83"/>
    </location>
</feature>
<evidence type="ECO:0000256" key="1">
    <source>
        <dbReference type="ARBA" id="ARBA00004123"/>
    </source>
</evidence>
<dbReference type="STRING" id="282301.A0A267FDS3"/>
<dbReference type="Proteomes" id="UP000215902">
    <property type="component" value="Unassembled WGS sequence"/>
</dbReference>
<sequence length="350" mass="39455">MDLLKQEILQRKRKLEELKVLEGGKKYFRRADLAKKEEAAYIAKHSGSGSAAGSSASSVNGADGGGTSGEQQKADSSGSSVNQISLREVRRRLRERNQPIRLFGETDELVRARLKLLESEDTEDKGLRNDLQAAMENADANYIRELMDKEHGSLDVQTKDAILDDEEKRELAAKLADPKLHEFEQMDGVLRCFKHILCTWGSRLNSRSAEEKQSNRGRLESAKYTQTVEYIQPLFKALKDHKMTYDIADSLARIVQNLLTKNYIEANAAYMELAIGNAPWPLGVTNHGIHSRPAQAGIHAKNVAHVLNDETQRKYIQSIKRLMSLAQEFFPTDPHKCVNYMGPNMPSYRL</sequence>
<dbReference type="InterPro" id="IPR039979">
    <property type="entry name" value="PRPF18"/>
</dbReference>
<dbReference type="EMBL" id="NIVC01001172">
    <property type="protein sequence ID" value="PAA71317.1"/>
    <property type="molecule type" value="Genomic_DNA"/>
</dbReference>
<dbReference type="InterPro" id="IPR036285">
    <property type="entry name" value="PRP4-like_sf"/>
</dbReference>
<organism evidence="11 12">
    <name type="scientific">Macrostomum lignano</name>
    <dbReference type="NCBI Taxonomy" id="282301"/>
    <lineage>
        <taxon>Eukaryota</taxon>
        <taxon>Metazoa</taxon>
        <taxon>Spiralia</taxon>
        <taxon>Lophotrochozoa</taxon>
        <taxon>Platyhelminthes</taxon>
        <taxon>Rhabditophora</taxon>
        <taxon>Macrostomorpha</taxon>
        <taxon>Macrostomida</taxon>
        <taxon>Macrostomidae</taxon>
        <taxon>Macrostomum</taxon>
    </lineage>
</organism>
<evidence type="ECO:0000256" key="4">
    <source>
        <dbReference type="ARBA" id="ARBA00022664"/>
    </source>
</evidence>
<dbReference type="PANTHER" id="PTHR13007">
    <property type="entry name" value="PRE-MRNA SPLICING FACTOR-RELATED"/>
    <property type="match status" value="1"/>
</dbReference>
<keyword evidence="5" id="KW-0747">Spliceosome</keyword>
<dbReference type="OrthoDB" id="10261918at2759"/>
<feature type="compositionally biased region" description="Polar residues" evidence="9">
    <location>
        <begin position="69"/>
        <end position="83"/>
    </location>
</feature>
<dbReference type="InterPro" id="IPR014906">
    <property type="entry name" value="PRP4-like"/>
</dbReference>
<dbReference type="GO" id="GO:0000350">
    <property type="term" value="P:generation of catalytic spliceosome for second transesterification step"/>
    <property type="evidence" value="ECO:0007669"/>
    <property type="project" value="TreeGrafter"/>
</dbReference>
<dbReference type="Gene3D" id="4.10.280.110">
    <property type="entry name" value="Pre-mRNA processing factor 4 domain"/>
    <property type="match status" value="1"/>
</dbReference>
<evidence type="ECO:0000313" key="11">
    <source>
        <dbReference type="EMBL" id="PAA71317.1"/>
    </source>
</evidence>
<dbReference type="Pfam" id="PF08799">
    <property type="entry name" value="PRP4"/>
    <property type="match status" value="1"/>
</dbReference>
<accession>A0A267FDS3</accession>